<dbReference type="RefSeq" id="WP_340362261.1">
    <property type="nucleotide sequence ID" value="NZ_JBBKZV010000002.1"/>
</dbReference>
<dbReference type="Pfam" id="PF05721">
    <property type="entry name" value="PhyH"/>
    <property type="match status" value="1"/>
</dbReference>
<protein>
    <submittedName>
        <fullName evidence="2">Phytanoyl-CoA dioxygenase family protein</fullName>
    </submittedName>
</protein>
<name>A0ABU8VTY5_9BURK</name>
<organism evidence="2 3">
    <name type="scientific">Variovorax humicola</name>
    <dbReference type="NCBI Taxonomy" id="1769758"/>
    <lineage>
        <taxon>Bacteria</taxon>
        <taxon>Pseudomonadati</taxon>
        <taxon>Pseudomonadota</taxon>
        <taxon>Betaproteobacteria</taxon>
        <taxon>Burkholderiales</taxon>
        <taxon>Comamonadaceae</taxon>
        <taxon>Variovorax</taxon>
    </lineage>
</organism>
<dbReference type="InterPro" id="IPR008775">
    <property type="entry name" value="Phytyl_CoA_dOase-like"/>
</dbReference>
<dbReference type="Proteomes" id="UP001363010">
    <property type="component" value="Unassembled WGS sequence"/>
</dbReference>
<sequence length="265" mass="30174">MKLSDEQLRFFEEQGYLFFPDCFDAEEMAVLQAEAARVLAEPREEIRREKSGVPRTAFAVHRYNDVFNVLAHDPRLVEPLEQIFGEPVYMHQFKINAMTAFTGETWQWHQDFPSWQRFDGMPEPRAMNIALFLDEVKPINGALMLIPKSHRHGALPDAYDDLTTSHPGWYLKPDVVSKMAEEGGIIAPTGRPGSLLMFHANMAHGSPPNMTPYPRRIVYLTLSAVSNHLRGEQQRPEFIAHTDFTPVRAGAPDALRERARHAEPA</sequence>
<reference evidence="2 3" key="1">
    <citation type="submission" date="2024-03" db="EMBL/GenBank/DDBJ databases">
        <title>Novel species of the genus Variovorax.</title>
        <authorList>
            <person name="Liu Q."/>
            <person name="Xin Y.-H."/>
        </authorList>
    </citation>
    <scope>NUCLEOTIDE SEQUENCE [LARGE SCALE GENOMIC DNA]</scope>
    <source>
        <strain evidence="2 3">KACC 18501</strain>
    </source>
</reference>
<comment type="cofactor">
    <cofactor evidence="1">
        <name>Fe(2+)</name>
        <dbReference type="ChEBI" id="CHEBI:29033"/>
    </cofactor>
</comment>
<keyword evidence="2" id="KW-0560">Oxidoreductase</keyword>
<evidence type="ECO:0000256" key="1">
    <source>
        <dbReference type="ARBA" id="ARBA00001954"/>
    </source>
</evidence>
<accession>A0ABU8VTY5</accession>
<evidence type="ECO:0000313" key="2">
    <source>
        <dbReference type="EMBL" id="MEJ8821202.1"/>
    </source>
</evidence>
<dbReference type="PANTHER" id="PTHR20883:SF48">
    <property type="entry name" value="ECTOINE DIOXYGENASE"/>
    <property type="match status" value="1"/>
</dbReference>
<evidence type="ECO:0000313" key="3">
    <source>
        <dbReference type="Proteomes" id="UP001363010"/>
    </source>
</evidence>
<dbReference type="SUPFAM" id="SSF51197">
    <property type="entry name" value="Clavaminate synthase-like"/>
    <property type="match status" value="1"/>
</dbReference>
<gene>
    <name evidence="2" type="ORF">WKW80_04005</name>
</gene>
<dbReference type="PANTHER" id="PTHR20883">
    <property type="entry name" value="PHYTANOYL-COA DIOXYGENASE DOMAIN CONTAINING 1"/>
    <property type="match status" value="1"/>
</dbReference>
<keyword evidence="3" id="KW-1185">Reference proteome</keyword>
<dbReference type="EMBL" id="JBBKZV010000002">
    <property type="protein sequence ID" value="MEJ8821202.1"/>
    <property type="molecule type" value="Genomic_DNA"/>
</dbReference>
<proteinExistence type="predicted"/>
<comment type="caution">
    <text evidence="2">The sequence shown here is derived from an EMBL/GenBank/DDBJ whole genome shotgun (WGS) entry which is preliminary data.</text>
</comment>
<dbReference type="GO" id="GO:0051213">
    <property type="term" value="F:dioxygenase activity"/>
    <property type="evidence" value="ECO:0007669"/>
    <property type="project" value="UniProtKB-KW"/>
</dbReference>
<dbReference type="Gene3D" id="2.60.120.620">
    <property type="entry name" value="q2cbj1_9rhob like domain"/>
    <property type="match status" value="1"/>
</dbReference>
<keyword evidence="2" id="KW-0223">Dioxygenase</keyword>